<protein>
    <submittedName>
        <fullName evidence="1">Uncharacterized protein</fullName>
    </submittedName>
</protein>
<evidence type="ECO:0000313" key="1">
    <source>
        <dbReference type="EMBL" id="CAH2092368.1"/>
    </source>
</evidence>
<gene>
    <name evidence="1" type="ORF">EEDITHA_LOCUS8131</name>
</gene>
<comment type="caution">
    <text evidence="1">The sequence shown here is derived from an EMBL/GenBank/DDBJ whole genome shotgun (WGS) entry which is preliminary data.</text>
</comment>
<reference evidence="1" key="1">
    <citation type="submission" date="2022-03" db="EMBL/GenBank/DDBJ databases">
        <authorList>
            <person name="Tunstrom K."/>
        </authorList>
    </citation>
    <scope>NUCLEOTIDE SEQUENCE</scope>
</reference>
<dbReference type="EMBL" id="CAKOGL010000011">
    <property type="protein sequence ID" value="CAH2092368.1"/>
    <property type="molecule type" value="Genomic_DNA"/>
</dbReference>
<dbReference type="Pfam" id="PF14223">
    <property type="entry name" value="Retrotran_gag_2"/>
    <property type="match status" value="1"/>
</dbReference>
<proteinExistence type="predicted"/>
<accession>A0AAU9TZJ5</accession>
<dbReference type="Proteomes" id="UP001153954">
    <property type="component" value="Unassembled WGS sequence"/>
</dbReference>
<dbReference type="AlphaFoldDB" id="A0AAU9TZJ5"/>
<organism evidence="1 2">
    <name type="scientific">Euphydryas editha</name>
    <name type="common">Edith's checkerspot</name>
    <dbReference type="NCBI Taxonomy" id="104508"/>
    <lineage>
        <taxon>Eukaryota</taxon>
        <taxon>Metazoa</taxon>
        <taxon>Ecdysozoa</taxon>
        <taxon>Arthropoda</taxon>
        <taxon>Hexapoda</taxon>
        <taxon>Insecta</taxon>
        <taxon>Pterygota</taxon>
        <taxon>Neoptera</taxon>
        <taxon>Endopterygota</taxon>
        <taxon>Lepidoptera</taxon>
        <taxon>Glossata</taxon>
        <taxon>Ditrysia</taxon>
        <taxon>Papilionoidea</taxon>
        <taxon>Nymphalidae</taxon>
        <taxon>Nymphalinae</taxon>
        <taxon>Euphydryas</taxon>
    </lineage>
</organism>
<sequence>MATNYLVNVPKLKGRENYNEWTFAAQNFLILEDKLHCIKLETGKLIEAADDARTKAKLIMTIDSALYVHIKDVKTSLELWNKLKALFDDSGFTRRIFLLRASMHLTANEDWIENPIYHKMKDICVANSEKLQVLCSGDVTIVTKTDEFNKLQSYDLPLAFEKPINYKQYFQS</sequence>
<evidence type="ECO:0000313" key="2">
    <source>
        <dbReference type="Proteomes" id="UP001153954"/>
    </source>
</evidence>
<keyword evidence="2" id="KW-1185">Reference proteome</keyword>
<name>A0AAU9TZJ5_EUPED</name>